<evidence type="ECO:0000259" key="8">
    <source>
        <dbReference type="SMART" id="SM00560"/>
    </source>
</evidence>
<comment type="caution">
    <text evidence="9">The sequence shown here is derived from an EMBL/GenBank/DDBJ whole genome shotgun (WGS) entry which is preliminary data.</text>
</comment>
<feature type="signal peptide" evidence="7">
    <location>
        <begin position="1"/>
        <end position="32"/>
    </location>
</feature>
<evidence type="ECO:0000256" key="5">
    <source>
        <dbReference type="ARBA" id="ARBA00023157"/>
    </source>
</evidence>
<keyword evidence="6" id="KW-0326">Glycosidase</keyword>
<dbReference type="Proteomes" id="UP000637628">
    <property type="component" value="Unassembled WGS sequence"/>
</dbReference>
<evidence type="ECO:0000256" key="4">
    <source>
        <dbReference type="ARBA" id="ARBA00022801"/>
    </source>
</evidence>
<accession>A0ABQ3ZCL1</accession>
<dbReference type="SUPFAM" id="SSF49899">
    <property type="entry name" value="Concanavalin A-like lectins/glucanases"/>
    <property type="match status" value="2"/>
</dbReference>
<comment type="similarity">
    <text evidence="2">Belongs to the glycosyl hydrolase 43 family.</text>
</comment>
<dbReference type="InterPro" id="IPR046780">
    <property type="entry name" value="aBig_2"/>
</dbReference>
<dbReference type="PANTHER" id="PTHR43301:SF3">
    <property type="entry name" value="ARABINAN ENDO-1,5-ALPHA-L-ARABINOSIDASE A-RELATED"/>
    <property type="match status" value="1"/>
</dbReference>
<dbReference type="Pfam" id="PF04616">
    <property type="entry name" value="Glyco_hydro_43"/>
    <property type="match status" value="1"/>
</dbReference>
<keyword evidence="5" id="KW-1015">Disulfide bond</keyword>
<dbReference type="InterPro" id="IPR013783">
    <property type="entry name" value="Ig-like_fold"/>
</dbReference>
<feature type="chain" id="PRO_5045519630" description="LamG-like jellyroll fold domain-containing protein" evidence="7">
    <location>
        <begin position="33"/>
        <end position="1666"/>
    </location>
</feature>
<dbReference type="RefSeq" id="WP_203735401.1">
    <property type="nucleotide sequence ID" value="NZ_BAAATX010000041.1"/>
</dbReference>
<protein>
    <recommendedName>
        <fullName evidence="8">LamG-like jellyroll fold domain-containing protein</fullName>
    </recommendedName>
</protein>
<feature type="domain" description="LamG-like jellyroll fold" evidence="8">
    <location>
        <begin position="96"/>
        <end position="238"/>
    </location>
</feature>
<feature type="domain" description="LamG-like jellyroll fold" evidence="8">
    <location>
        <begin position="817"/>
        <end position="956"/>
    </location>
</feature>
<organism evidence="9 10">
    <name type="scientific">Paractinoplanes durhamensis</name>
    <dbReference type="NCBI Taxonomy" id="113563"/>
    <lineage>
        <taxon>Bacteria</taxon>
        <taxon>Bacillati</taxon>
        <taxon>Actinomycetota</taxon>
        <taxon>Actinomycetes</taxon>
        <taxon>Micromonosporales</taxon>
        <taxon>Micromonosporaceae</taxon>
        <taxon>Paractinoplanes</taxon>
    </lineage>
</organism>
<dbReference type="Gene3D" id="2.60.40.10">
    <property type="entry name" value="Immunoglobulins"/>
    <property type="match status" value="2"/>
</dbReference>
<dbReference type="EMBL" id="BOML01000084">
    <property type="protein sequence ID" value="GIE07564.1"/>
    <property type="molecule type" value="Genomic_DNA"/>
</dbReference>
<evidence type="ECO:0000313" key="10">
    <source>
        <dbReference type="Proteomes" id="UP000637628"/>
    </source>
</evidence>
<dbReference type="SMART" id="SM00560">
    <property type="entry name" value="LamGL"/>
    <property type="match status" value="2"/>
</dbReference>
<dbReference type="InterPro" id="IPR013320">
    <property type="entry name" value="ConA-like_dom_sf"/>
</dbReference>
<dbReference type="InterPro" id="IPR058094">
    <property type="entry name" value="Ig-like_OmpL47-like"/>
</dbReference>
<dbReference type="InterPro" id="IPR006710">
    <property type="entry name" value="Glyco_hydro_43"/>
</dbReference>
<evidence type="ECO:0000256" key="7">
    <source>
        <dbReference type="SAM" id="SignalP"/>
    </source>
</evidence>
<evidence type="ECO:0000256" key="1">
    <source>
        <dbReference type="ARBA" id="ARBA00004834"/>
    </source>
</evidence>
<dbReference type="Pfam" id="PF20578">
    <property type="entry name" value="aBig_2"/>
    <property type="match status" value="2"/>
</dbReference>
<keyword evidence="10" id="KW-1185">Reference proteome</keyword>
<dbReference type="Gene3D" id="2.60.40.2340">
    <property type="match status" value="1"/>
</dbReference>
<sequence>MVAAARRAFVRAVAVTAVTAVALIGSRVPASADVTDGLVLRYDLSQTTGTAVVDDSGNGHGGTLVGDASWSASGGLKLGGTNGYVRLPNDILSGLRQITVSADVLIDPAQATPYMIWAMGNTDAAGVGNGYVFTTGDTYRASIASGNWSTEQTTRSASPLPRGVWVSIAYTLDSSGVATAYLNGAAVATQAGVTLTPAGLGGGTTTANYLGRSVYTADAYLRGQVRNFRIYDRALSATEANGIAITDSVRVVADRAALTLGDTSAVTTDLTLPATGPVYGSAITWSSSDPAVISDRGVVTRQAADAQVTLTASISSGDVKDTRAFTVTVPADLSDAAKAAEAAAALTVANVDDVRGNLTLPVTGRYQSRISWASADPAIITATGEVHRPTAGSPAGKVGLTATVRVGSATAVRTLVATVPPLPAASPLAGYTFAYFTGNTVAGEKIYFAASEGNNALKWKELNGGNPALASTLGTKGLRDPFLIRSPEGDKFYLIATDLSIGGGTSWDASQRQGSRYIEVWESTDLVTWGQQRHVLVSPPTAGNTWAPEAFWSAELGSYVVYWASKIYAASDPGHTGTTYNKMLYATTRDFVTFSDAQVWQDFGASRIDSTVIAENGVYHRFTKDEGGVTGCSDIIQERADSLVAVDDASDPAWDPDNPKWKIVASCIGKAAGTSAVEGPTVFKANPGDTSGNKYYLFVDEYGGRGYIPLGTDDLNQPQWKVPAAYTLPASPRHGTVLPVTKAELDRLTGAPQPLPAGADGLIARYPLETGTADASGNGNNAQLLGGATFADGSLTFGGTNGYLQLPNNALAGLDAMTVSVEAWVDPAQTTPYFLWGMGNTSAGTGNGYVFSTGDSAYRAAIASGNWTTEQNATSGSALPRGAWHTLTYTLGGGTATLYLDGRQVGANAAVTLTPGSIGGGVTTANYIGRSVYTGDKYFKGRMRDFRLYNRSLAAGEVAQIGANATVVTAVTLDSLKAPALIDGDAGTIVLPVKAGTDVRNLAPVFTVAGGSAVTGAEAGDWSTARRITVTSPAGVTRGYTVTTRVMRSPVLPGLYADPNIVRFGDTYYIYATTDGFDGWSGTTFTVWSSTDLATWTKHGTILDLADVSWAHTNAWAPSAAYANGTYYFYFCAAGNIGVATSDSPTGPFTDSGAPLVNRQDFGGAQQIDPAAFTDDDGRSYLYWGNGTAYVAPLNADMTSLGERRTITGLTDFREGLFMNKRNGVYHLTYSIDDTRSENYRVGYATATSPYGPFTARGVILAKDRSLGILGTGHSSIVQVAGVDEWYIAYHRFAIPGGDGTHRETTLDRVYFDDDGFIRPVVPTLESVDPLSYTGVLPTANLPASGWLGSGATLTLTGGAGNSELQYAVTPGNWVTYTDPVALPAGSYTVSYRARGTNRILSAPVDVRVQVDAEAPMTAAEVTTTGTTSTVTLSAQDTESGVAAIAYRVGSGAWQDYRKPFTVTGVQQVQFRATDHAGNVADVQSISVPLVRDTTGPEVAATTSPARATGTAGWFTSAVSVIVTATDPSGVPIREYRVDGGGWRTYTGPIPVRDGVTTVSVRATDGWGNQSPVKALTVKRDTVKPAADAEVTKAKRTATIRLTATDATSGIQLIQYRLDGDRTWHTYGKPLTVSGKGLHVIWYRAVDRAGNASSPRPQLFQVPPRR</sequence>
<dbReference type="CDD" id="cd08983">
    <property type="entry name" value="GH43_Bt3655-like"/>
    <property type="match status" value="1"/>
</dbReference>
<dbReference type="InterPro" id="IPR006558">
    <property type="entry name" value="LamG-like"/>
</dbReference>
<comment type="pathway">
    <text evidence="1">Glycan metabolism; L-arabinan degradation.</text>
</comment>
<dbReference type="InterPro" id="IPR023296">
    <property type="entry name" value="Glyco_hydro_beta-prop_sf"/>
</dbReference>
<dbReference type="Gene3D" id="2.60.120.200">
    <property type="match status" value="2"/>
</dbReference>
<evidence type="ECO:0000313" key="9">
    <source>
        <dbReference type="EMBL" id="GIE07564.1"/>
    </source>
</evidence>
<dbReference type="Pfam" id="PF13385">
    <property type="entry name" value="Laminin_G_3"/>
    <property type="match status" value="2"/>
</dbReference>
<dbReference type="PANTHER" id="PTHR43301">
    <property type="entry name" value="ARABINAN ENDO-1,5-ALPHA-L-ARABINOSIDASE"/>
    <property type="match status" value="1"/>
</dbReference>
<keyword evidence="3 7" id="KW-0732">Signal</keyword>
<dbReference type="Gene3D" id="2.115.10.20">
    <property type="entry name" value="Glycosyl hydrolase domain, family 43"/>
    <property type="match status" value="2"/>
</dbReference>
<evidence type="ECO:0000256" key="2">
    <source>
        <dbReference type="ARBA" id="ARBA00009865"/>
    </source>
</evidence>
<dbReference type="NCBIfam" id="NF047446">
    <property type="entry name" value="barrel_OmpL47"/>
    <property type="match status" value="3"/>
</dbReference>
<keyword evidence="4" id="KW-0378">Hydrolase</keyword>
<dbReference type="InterPro" id="IPR050727">
    <property type="entry name" value="GH43_arabinanases"/>
</dbReference>
<reference evidence="9 10" key="1">
    <citation type="submission" date="2021-01" db="EMBL/GenBank/DDBJ databases">
        <title>Whole genome shotgun sequence of Actinoplanes durhamensis NBRC 14914.</title>
        <authorList>
            <person name="Komaki H."/>
            <person name="Tamura T."/>
        </authorList>
    </citation>
    <scope>NUCLEOTIDE SEQUENCE [LARGE SCALE GENOMIC DNA]</scope>
    <source>
        <strain evidence="9 10">NBRC 14914</strain>
    </source>
</reference>
<evidence type="ECO:0000256" key="3">
    <source>
        <dbReference type="ARBA" id="ARBA00022729"/>
    </source>
</evidence>
<proteinExistence type="inferred from homology"/>
<gene>
    <name evidence="9" type="ORF">Adu01nite_89140</name>
</gene>
<name>A0ABQ3ZCL1_9ACTN</name>
<dbReference type="SUPFAM" id="SSF75005">
    <property type="entry name" value="Arabinanase/levansucrase/invertase"/>
    <property type="match status" value="2"/>
</dbReference>
<evidence type="ECO:0000256" key="6">
    <source>
        <dbReference type="ARBA" id="ARBA00023295"/>
    </source>
</evidence>
<dbReference type="CDD" id="cd09004">
    <property type="entry name" value="GH43_bXyl-like"/>
    <property type="match status" value="1"/>
</dbReference>